<protein>
    <submittedName>
        <fullName evidence="1">Uncharacterized protein</fullName>
    </submittedName>
</protein>
<accession>A0AA37SM26</accession>
<dbReference type="EMBL" id="BSOH01000005">
    <property type="protein sequence ID" value="GLR16270.1"/>
    <property type="molecule type" value="Genomic_DNA"/>
</dbReference>
<proteinExistence type="predicted"/>
<organism evidence="1 2">
    <name type="scientific">Portibacter lacus</name>
    <dbReference type="NCBI Taxonomy" id="1099794"/>
    <lineage>
        <taxon>Bacteria</taxon>
        <taxon>Pseudomonadati</taxon>
        <taxon>Bacteroidota</taxon>
        <taxon>Saprospiria</taxon>
        <taxon>Saprospirales</taxon>
        <taxon>Haliscomenobacteraceae</taxon>
        <taxon>Portibacter</taxon>
    </lineage>
</organism>
<sequence>MRLLLNVLLILGIAGLAYLLFYNVKEPIAFQAEKTRRETKVVDRLKDIRTSQELYKVITGEYAANFDTLAYVLKTRDIPQFKVVGNPDDPTAGFTVDTLYYDTRDSLKALGINVDSLRYVPFTDGKVIFDMDADTLTYQQTLVNVVEAGTQRTNFMGRFGDIKYSKYDKSYDPNTILKFGNMNSPSLSGNWE</sequence>
<comment type="caution">
    <text evidence="1">The sequence shown here is derived from an EMBL/GenBank/DDBJ whole genome shotgun (WGS) entry which is preliminary data.</text>
</comment>
<dbReference type="RefSeq" id="WP_235293071.1">
    <property type="nucleotide sequence ID" value="NZ_BSOH01000005.1"/>
</dbReference>
<reference evidence="1" key="2">
    <citation type="submission" date="2023-01" db="EMBL/GenBank/DDBJ databases">
        <title>Draft genome sequence of Portibacter lacus strain NBRC 108769.</title>
        <authorList>
            <person name="Sun Q."/>
            <person name="Mori K."/>
        </authorList>
    </citation>
    <scope>NUCLEOTIDE SEQUENCE</scope>
    <source>
        <strain evidence="1">NBRC 108769</strain>
    </source>
</reference>
<name>A0AA37SM26_9BACT</name>
<evidence type="ECO:0000313" key="1">
    <source>
        <dbReference type="EMBL" id="GLR16270.1"/>
    </source>
</evidence>
<dbReference type="AlphaFoldDB" id="A0AA37SM26"/>
<keyword evidence="2" id="KW-1185">Reference proteome</keyword>
<gene>
    <name evidence="1" type="ORF">GCM10007940_08850</name>
</gene>
<reference evidence="1" key="1">
    <citation type="journal article" date="2014" name="Int. J. Syst. Evol. Microbiol.">
        <title>Complete genome sequence of Corynebacterium casei LMG S-19264T (=DSM 44701T), isolated from a smear-ripened cheese.</title>
        <authorList>
            <consortium name="US DOE Joint Genome Institute (JGI-PGF)"/>
            <person name="Walter F."/>
            <person name="Albersmeier A."/>
            <person name="Kalinowski J."/>
            <person name="Ruckert C."/>
        </authorList>
    </citation>
    <scope>NUCLEOTIDE SEQUENCE</scope>
    <source>
        <strain evidence="1">NBRC 108769</strain>
    </source>
</reference>
<dbReference type="Proteomes" id="UP001156666">
    <property type="component" value="Unassembled WGS sequence"/>
</dbReference>
<evidence type="ECO:0000313" key="2">
    <source>
        <dbReference type="Proteomes" id="UP001156666"/>
    </source>
</evidence>